<dbReference type="SUPFAM" id="SSF52047">
    <property type="entry name" value="RNI-like"/>
    <property type="match status" value="1"/>
</dbReference>
<proteinExistence type="predicted"/>
<dbReference type="InterPro" id="IPR032675">
    <property type="entry name" value="LRR_dom_sf"/>
</dbReference>
<evidence type="ECO:0000259" key="3">
    <source>
        <dbReference type="Pfam" id="PF23559"/>
    </source>
</evidence>
<comment type="caution">
    <text evidence="5">The sequence shown here is derived from an EMBL/GenBank/DDBJ whole genome shotgun (WGS) entry which is preliminary data.</text>
</comment>
<dbReference type="InterPro" id="IPR058922">
    <property type="entry name" value="WHD_DRP"/>
</dbReference>
<keyword evidence="6" id="KW-1185">Reference proteome</keyword>
<dbReference type="InterPro" id="IPR042197">
    <property type="entry name" value="Apaf_helical"/>
</dbReference>
<keyword evidence="2" id="KW-0611">Plant defense</keyword>
<keyword evidence="1" id="KW-0433">Leucine-rich repeat</keyword>
<dbReference type="Pfam" id="PF25019">
    <property type="entry name" value="LRR_R13L1-DRL21"/>
    <property type="match status" value="2"/>
</dbReference>
<reference evidence="5 6" key="1">
    <citation type="journal article" date="2024" name="Plant J.">
        <title>Genome sequences and population genomics reveal climatic adaptation and genomic divergence between two closely related sweetgum species.</title>
        <authorList>
            <person name="Xu W.Q."/>
            <person name="Ren C.Q."/>
            <person name="Zhang X.Y."/>
            <person name="Comes H.P."/>
            <person name="Liu X.H."/>
            <person name="Li Y.G."/>
            <person name="Kettle C.J."/>
            <person name="Jalonen R."/>
            <person name="Gaisberger H."/>
            <person name="Ma Y.Z."/>
            <person name="Qiu Y.X."/>
        </authorList>
    </citation>
    <scope>NUCLEOTIDE SEQUENCE [LARGE SCALE GENOMIC DNA]</scope>
    <source>
        <strain evidence="5">Hangzhou</strain>
    </source>
</reference>
<feature type="domain" description="R13L1/DRL21-like LRR repeat region" evidence="4">
    <location>
        <begin position="111"/>
        <end position="170"/>
    </location>
</feature>
<dbReference type="Gene3D" id="1.10.8.430">
    <property type="entry name" value="Helical domain of apoptotic protease-activating factors"/>
    <property type="match status" value="1"/>
</dbReference>
<dbReference type="InterPro" id="IPR027417">
    <property type="entry name" value="P-loop_NTPase"/>
</dbReference>
<dbReference type="GO" id="GO:0043531">
    <property type="term" value="F:ADP binding"/>
    <property type="evidence" value="ECO:0007669"/>
    <property type="project" value="InterPro"/>
</dbReference>
<evidence type="ECO:0000313" key="6">
    <source>
        <dbReference type="Proteomes" id="UP001415857"/>
    </source>
</evidence>
<dbReference type="PANTHER" id="PTHR36766">
    <property type="entry name" value="PLANT BROAD-SPECTRUM MILDEW RESISTANCE PROTEIN RPW8"/>
    <property type="match status" value="1"/>
</dbReference>
<dbReference type="Pfam" id="PF23559">
    <property type="entry name" value="WHD_DRP"/>
    <property type="match status" value="1"/>
</dbReference>
<evidence type="ECO:0000256" key="1">
    <source>
        <dbReference type="ARBA" id="ARBA00022614"/>
    </source>
</evidence>
<dbReference type="GO" id="GO:0006952">
    <property type="term" value="P:defense response"/>
    <property type="evidence" value="ECO:0007669"/>
    <property type="project" value="UniProtKB-KW"/>
</dbReference>
<dbReference type="EMBL" id="JBBPBK010000003">
    <property type="protein sequence ID" value="KAK9289116.1"/>
    <property type="molecule type" value="Genomic_DNA"/>
</dbReference>
<name>A0AAP0S136_LIQFO</name>
<evidence type="ECO:0000259" key="4">
    <source>
        <dbReference type="Pfam" id="PF25019"/>
    </source>
</evidence>
<dbReference type="Proteomes" id="UP001415857">
    <property type="component" value="Unassembled WGS sequence"/>
</dbReference>
<sequence>MTPDLEAIGREIVKKCARVPLAAKVLGGIMCSKKEKDEWLSIQNNKIWELPEDQNRILPALKLSFNHLPSPSLKQCFAYCSVFSKDLEIEKDRLIQLWMAQGLLRPSQEGIWGFGGDKFPPWMTVNTNGSSSLLPLSNLLDIVLYRCKKCDHIPMLGHLPCLKSLWIDGMANVKSIGAEFYGYNHDDGTSYSATRPLFPALKTFRLRCMDNLVEWMLAAGVVFPCLEELSLSECPQLTIAPSHFPYLRDLSIHEINSSTPLANICSNLTTLMSLEIYESDLRELPSLSSPTIINCGKLEGLPEGLLCFPRLKSLEIGGFWEELNSFPNFDDILQLHQLRNLMLYGWPKLDSLPDQLQHLTALTFLSINNFDGLEALPEWLWNLSSLQHLSIESCKNLMYLPSLEAMRRLTKLDVLTIHKCPFLEERCVKESGPEWSKILHIPDVYC</sequence>
<gene>
    <name evidence="5" type="ORF">L1049_017589</name>
</gene>
<protein>
    <submittedName>
        <fullName evidence="5">Uncharacterized protein</fullName>
    </submittedName>
</protein>
<feature type="domain" description="Disease resistance protein winged helix" evidence="3">
    <location>
        <begin position="82"/>
        <end position="108"/>
    </location>
</feature>
<dbReference type="PANTHER" id="PTHR36766:SF70">
    <property type="entry name" value="DISEASE RESISTANCE PROTEIN RGA4"/>
    <property type="match status" value="1"/>
</dbReference>
<evidence type="ECO:0000256" key="2">
    <source>
        <dbReference type="ARBA" id="ARBA00022821"/>
    </source>
</evidence>
<dbReference type="Gene3D" id="3.80.10.10">
    <property type="entry name" value="Ribonuclease Inhibitor"/>
    <property type="match status" value="1"/>
</dbReference>
<evidence type="ECO:0000313" key="5">
    <source>
        <dbReference type="EMBL" id="KAK9289116.1"/>
    </source>
</evidence>
<organism evidence="5 6">
    <name type="scientific">Liquidambar formosana</name>
    <name type="common">Formosan gum</name>
    <dbReference type="NCBI Taxonomy" id="63359"/>
    <lineage>
        <taxon>Eukaryota</taxon>
        <taxon>Viridiplantae</taxon>
        <taxon>Streptophyta</taxon>
        <taxon>Embryophyta</taxon>
        <taxon>Tracheophyta</taxon>
        <taxon>Spermatophyta</taxon>
        <taxon>Magnoliopsida</taxon>
        <taxon>eudicotyledons</taxon>
        <taxon>Gunneridae</taxon>
        <taxon>Pentapetalae</taxon>
        <taxon>Saxifragales</taxon>
        <taxon>Altingiaceae</taxon>
        <taxon>Liquidambar</taxon>
    </lineage>
</organism>
<dbReference type="InterPro" id="IPR056789">
    <property type="entry name" value="LRR_R13L1-DRL21"/>
</dbReference>
<dbReference type="AlphaFoldDB" id="A0AAP0S136"/>
<dbReference type="SUPFAM" id="SSF52540">
    <property type="entry name" value="P-loop containing nucleoside triphosphate hydrolases"/>
    <property type="match status" value="1"/>
</dbReference>
<accession>A0AAP0S136</accession>
<feature type="domain" description="R13L1/DRL21-like LRR repeat region" evidence="4">
    <location>
        <begin position="354"/>
        <end position="414"/>
    </location>
</feature>